<proteinExistence type="predicted"/>
<comment type="caution">
    <text evidence="2">The sequence shown here is derived from an EMBL/GenBank/DDBJ whole genome shotgun (WGS) entry which is preliminary data.</text>
</comment>
<feature type="compositionally biased region" description="Gly residues" evidence="1">
    <location>
        <begin position="1"/>
        <end position="18"/>
    </location>
</feature>
<evidence type="ECO:0000256" key="1">
    <source>
        <dbReference type="SAM" id="MobiDB-lite"/>
    </source>
</evidence>
<name>A0A9N8MG80_9FLAO</name>
<dbReference type="AlphaFoldDB" id="A0A9N8MG80"/>
<evidence type="ECO:0000313" key="2">
    <source>
        <dbReference type="EMBL" id="CAD7808802.1"/>
    </source>
</evidence>
<organism evidence="2 3">
    <name type="scientific">Chryseobacterium aquaeductus</name>
    <dbReference type="NCBI Taxonomy" id="2675056"/>
    <lineage>
        <taxon>Bacteria</taxon>
        <taxon>Pseudomonadati</taxon>
        <taxon>Bacteroidota</taxon>
        <taxon>Flavobacteriia</taxon>
        <taxon>Flavobacteriales</taxon>
        <taxon>Weeksellaceae</taxon>
        <taxon>Chryseobacterium group</taxon>
        <taxon>Chryseobacterium</taxon>
    </lineage>
</organism>
<feature type="region of interest" description="Disordered" evidence="1">
    <location>
        <begin position="1"/>
        <end position="42"/>
    </location>
</feature>
<dbReference type="RefSeq" id="WP_162088243.1">
    <property type="nucleotide sequence ID" value="NZ_CAJIMS010000001.1"/>
</dbReference>
<evidence type="ECO:0000313" key="3">
    <source>
        <dbReference type="Proteomes" id="UP000662618"/>
    </source>
</evidence>
<accession>A0A9N8MG80</accession>
<sequence length="273" mass="30592">MGENGENGGSGPQNGPGGLSNNPPEETTTAPNVPLPSKGYTPCNQLKNLTNKQPFKDKTTILKNNINTGTTEKGFVIHNDATTEFSPIINGNSEGELNYDSYTNQISEDLLYKTYGTAHNHLLNNPDHVGVFTDKDINNLLQWGLLETYANNPYRKNTPENSIVFVTTNIGFFALKITDLEKLRLFCIDFASWNVGEVKDFMDKKYKNIEQYNITHNSTHDQQITGFLRFIQDYNIGIEFYEGNKDTLGGWKKLTLKNNSNGTFGFTETPCPL</sequence>
<gene>
    <name evidence="2" type="ORF">CHRY9390_01891</name>
</gene>
<keyword evidence="3" id="KW-1185">Reference proteome</keyword>
<dbReference type="Proteomes" id="UP000662618">
    <property type="component" value="Unassembled WGS sequence"/>
</dbReference>
<dbReference type="EMBL" id="CAJIMS010000001">
    <property type="protein sequence ID" value="CAD7808802.1"/>
    <property type="molecule type" value="Genomic_DNA"/>
</dbReference>
<protein>
    <submittedName>
        <fullName evidence="2">Uncharacterized protein</fullName>
    </submittedName>
</protein>
<reference evidence="2" key="1">
    <citation type="submission" date="2020-12" db="EMBL/GenBank/DDBJ databases">
        <authorList>
            <person name="Rodrigo-Torres L."/>
            <person name="Arahal R. D."/>
            <person name="Lucena T."/>
        </authorList>
    </citation>
    <scope>NUCLEOTIDE SEQUENCE</scope>
    <source>
        <strain evidence="2">CECT 9390</strain>
    </source>
</reference>